<evidence type="ECO:0000313" key="1">
    <source>
        <dbReference type="EMBL" id="JAU93033.1"/>
    </source>
</evidence>
<reference evidence="1" key="1">
    <citation type="submission" date="2016-07" db="EMBL/GenBank/DDBJ databases">
        <title>De novo transcriptome assembly of four accessions of the metal hyperaccumulator plant Noccaea caerulescens.</title>
        <authorList>
            <person name="Blande D."/>
            <person name="Halimaa P."/>
            <person name="Tervahauta A.I."/>
            <person name="Aarts M.G."/>
            <person name="Karenlampi S.O."/>
        </authorList>
    </citation>
    <scope>NUCLEOTIDE SEQUENCE</scope>
</reference>
<dbReference type="EMBL" id="GEVM01012905">
    <property type="protein sequence ID" value="JAU93033.1"/>
    <property type="molecule type" value="Transcribed_RNA"/>
</dbReference>
<dbReference type="AlphaFoldDB" id="A0A1J3JKZ4"/>
<proteinExistence type="predicted"/>
<protein>
    <submittedName>
        <fullName evidence="1">Uncharacterized protein</fullName>
    </submittedName>
</protein>
<accession>A0A1J3JKZ4</accession>
<organism evidence="1">
    <name type="scientific">Noccaea caerulescens</name>
    <name type="common">Alpine penny-cress</name>
    <name type="synonym">Thlaspi caerulescens</name>
    <dbReference type="NCBI Taxonomy" id="107243"/>
    <lineage>
        <taxon>Eukaryota</taxon>
        <taxon>Viridiplantae</taxon>
        <taxon>Streptophyta</taxon>
        <taxon>Embryophyta</taxon>
        <taxon>Tracheophyta</taxon>
        <taxon>Spermatophyta</taxon>
        <taxon>Magnoliopsida</taxon>
        <taxon>eudicotyledons</taxon>
        <taxon>Gunneridae</taxon>
        <taxon>Pentapetalae</taxon>
        <taxon>rosids</taxon>
        <taxon>malvids</taxon>
        <taxon>Brassicales</taxon>
        <taxon>Brassicaceae</taxon>
        <taxon>Coluteocarpeae</taxon>
        <taxon>Noccaea</taxon>
    </lineage>
</organism>
<name>A0A1J3JKZ4_NOCCA</name>
<sequence>MSEELRFRCDHNQGKTMVLKAVTKARLGFDPLEVNESRGHGSVCNEKATADIDDAIDNSKQLRIFLVYPAVLARCCD</sequence>
<gene>
    <name evidence="1" type="ORF">MP_TR1858_c0_g1_i1_g.5490</name>
</gene>